<comment type="function">
    <text evidence="10">Oxidoreductase that catalyzes the last step in proline biosynthesis, which corresponds to the reduction of pyrroline-5-carboxylate (P5C) to L-proline using NAD(P)H. Proline is synthesized from either glutamate or ornithine; both are converted to P5C, and then to proline via pyrroline-5-carboxylate reductases (PYCRs). PYCR3 is exclusively linked to the biosynthesis of proline from ornithine.</text>
</comment>
<evidence type="ECO:0000256" key="10">
    <source>
        <dbReference type="ARBA" id="ARBA00049975"/>
    </source>
</evidence>
<evidence type="ECO:0000256" key="6">
    <source>
        <dbReference type="ARBA" id="ARBA00023002"/>
    </source>
</evidence>
<dbReference type="Proteomes" id="UP001174909">
    <property type="component" value="Unassembled WGS sequence"/>
</dbReference>
<name>A0AA35XI30_GEOBA</name>
<dbReference type="HAMAP" id="MF_01925">
    <property type="entry name" value="P5C_reductase"/>
    <property type="match status" value="1"/>
</dbReference>
<proteinExistence type="inferred from homology"/>
<dbReference type="GO" id="GO:0004735">
    <property type="term" value="F:pyrroline-5-carboxylate reductase activity"/>
    <property type="evidence" value="ECO:0007669"/>
    <property type="project" value="UniProtKB-EC"/>
</dbReference>
<comment type="pathway">
    <text evidence="1">Amino-acid biosynthesis; L-proline biosynthesis; L-proline from L-glutamate 5-semialdehyde: step 1/1.</text>
</comment>
<evidence type="ECO:0000256" key="11">
    <source>
        <dbReference type="PIRSR" id="PIRSR000193-1"/>
    </source>
</evidence>
<keyword evidence="4" id="KW-0028">Amino-acid biosynthesis</keyword>
<dbReference type="EMBL" id="CASHTH010004073">
    <property type="protein sequence ID" value="CAI8053156.1"/>
    <property type="molecule type" value="Genomic_DNA"/>
</dbReference>
<feature type="domain" description="Pyrroline-5-carboxylate reductase dimerisation" evidence="12">
    <location>
        <begin position="150"/>
        <end position="255"/>
    </location>
</feature>
<dbReference type="SUPFAM" id="SSF48179">
    <property type="entry name" value="6-phosphogluconate dehydrogenase C-terminal domain-like"/>
    <property type="match status" value="1"/>
</dbReference>
<feature type="binding site" evidence="11">
    <location>
        <begin position="58"/>
        <end position="61"/>
    </location>
    <ligand>
        <name>NADP(+)</name>
        <dbReference type="ChEBI" id="CHEBI:58349"/>
    </ligand>
</feature>
<gene>
    <name evidence="13" type="ORF">GBAR_LOCUS29073</name>
</gene>
<dbReference type="PANTHER" id="PTHR11645:SF0">
    <property type="entry name" value="PYRROLINE-5-CARBOXYLATE REDUCTASE 3"/>
    <property type="match status" value="1"/>
</dbReference>
<evidence type="ECO:0000256" key="8">
    <source>
        <dbReference type="ARBA" id="ARBA00039786"/>
    </source>
</evidence>
<dbReference type="InterPro" id="IPR029036">
    <property type="entry name" value="P5CR_dimer"/>
</dbReference>
<dbReference type="PANTHER" id="PTHR11645">
    <property type="entry name" value="PYRROLINE-5-CARBOXYLATE REDUCTASE"/>
    <property type="match status" value="1"/>
</dbReference>
<dbReference type="InterPro" id="IPR008927">
    <property type="entry name" value="6-PGluconate_DH-like_C_sf"/>
</dbReference>
<keyword evidence="6" id="KW-0560">Oxidoreductase</keyword>
<organism evidence="13 14">
    <name type="scientific">Geodia barretti</name>
    <name type="common">Barrett's horny sponge</name>
    <dbReference type="NCBI Taxonomy" id="519541"/>
    <lineage>
        <taxon>Eukaryota</taxon>
        <taxon>Metazoa</taxon>
        <taxon>Porifera</taxon>
        <taxon>Demospongiae</taxon>
        <taxon>Heteroscleromorpha</taxon>
        <taxon>Tetractinellida</taxon>
        <taxon>Astrophorina</taxon>
        <taxon>Geodiidae</taxon>
        <taxon>Geodia</taxon>
    </lineage>
</organism>
<evidence type="ECO:0000256" key="5">
    <source>
        <dbReference type="ARBA" id="ARBA00022857"/>
    </source>
</evidence>
<dbReference type="Gene3D" id="1.10.3730.10">
    <property type="entry name" value="ProC C-terminal domain-like"/>
    <property type="match status" value="1"/>
</dbReference>
<evidence type="ECO:0000313" key="14">
    <source>
        <dbReference type="Proteomes" id="UP001174909"/>
    </source>
</evidence>
<dbReference type="GO" id="GO:0055129">
    <property type="term" value="P:L-proline biosynthetic process"/>
    <property type="evidence" value="ECO:0007669"/>
    <property type="project" value="TreeGrafter"/>
</dbReference>
<comment type="similarity">
    <text evidence="2">Belongs to the pyrroline-5-carboxylate reductase family.</text>
</comment>
<dbReference type="InterPro" id="IPR036291">
    <property type="entry name" value="NAD(P)-bd_dom_sf"/>
</dbReference>
<keyword evidence="14" id="KW-1185">Reference proteome</keyword>
<keyword evidence="4" id="KW-0641">Proline biosynthesis</keyword>
<dbReference type="PIRSF" id="PIRSF000193">
    <property type="entry name" value="Pyrrol-5-carb_rd"/>
    <property type="match status" value="1"/>
</dbReference>
<dbReference type="NCBIfam" id="TIGR00112">
    <property type="entry name" value="proC"/>
    <property type="match status" value="1"/>
</dbReference>
<protein>
    <recommendedName>
        <fullName evidence="8">Pyrroline-5-carboxylate reductase 3</fullName>
        <ecNumber evidence="3">1.5.1.2</ecNumber>
    </recommendedName>
    <alternativeName>
        <fullName evidence="9">Pyrroline-5-carboxylate reductase-like protein</fullName>
    </alternativeName>
</protein>
<evidence type="ECO:0000313" key="13">
    <source>
        <dbReference type="EMBL" id="CAI8053156.1"/>
    </source>
</evidence>
<comment type="caution">
    <text evidence="13">The sequence shown here is derived from an EMBL/GenBank/DDBJ whole genome shotgun (WGS) entry which is preliminary data.</text>
</comment>
<dbReference type="FunFam" id="1.10.3730.10:FF:000001">
    <property type="entry name" value="Pyrroline-5-carboxylate reductase"/>
    <property type="match status" value="1"/>
</dbReference>
<evidence type="ECO:0000256" key="3">
    <source>
        <dbReference type="ARBA" id="ARBA00012855"/>
    </source>
</evidence>
<evidence type="ECO:0000256" key="2">
    <source>
        <dbReference type="ARBA" id="ARBA00005525"/>
    </source>
</evidence>
<evidence type="ECO:0000256" key="4">
    <source>
        <dbReference type="ARBA" id="ARBA00022650"/>
    </source>
</evidence>
<dbReference type="Pfam" id="PF14748">
    <property type="entry name" value="P5CR_dimer"/>
    <property type="match status" value="1"/>
</dbReference>
<comment type="subunit">
    <text evidence="7">Homodecamer; composed of 5 homodimers.</text>
</comment>
<dbReference type="Gene3D" id="3.40.50.720">
    <property type="entry name" value="NAD(P)-binding Rossmann-like Domain"/>
    <property type="match status" value="1"/>
</dbReference>
<dbReference type="EC" id="1.5.1.2" evidence="3"/>
<sequence length="263" mass="26696">MGSALAAGWLRGPLEAAQLAIVEPDDGTAQRLAPLGATCVPAPAALPGTLRPAAIVYAVKPQVMAEVVPPYADIGGPDTVHLSIAAGWPVRLLERDLGAVPIVRAMPNTPAAIGEGMTVAWANRAANRDQQALCEALLRAVGAVAWIDDEALMDAVTAVSGSGPAYVFLLAECLAEAAVDAGLPADLARTLADRTVSGAGALLAQSEEDAATLRRNVTSPGGTTEAALSVLMATDGLAPLMSRAVRAAAERSRALAPSSRTRG</sequence>
<evidence type="ECO:0000259" key="12">
    <source>
        <dbReference type="Pfam" id="PF14748"/>
    </source>
</evidence>
<reference evidence="13" key="1">
    <citation type="submission" date="2023-03" db="EMBL/GenBank/DDBJ databases">
        <authorList>
            <person name="Steffen K."/>
            <person name="Cardenas P."/>
        </authorList>
    </citation>
    <scope>NUCLEOTIDE SEQUENCE</scope>
</reference>
<evidence type="ECO:0000256" key="9">
    <source>
        <dbReference type="ARBA" id="ARBA00042532"/>
    </source>
</evidence>
<accession>A0AA35XI30</accession>
<evidence type="ECO:0000256" key="1">
    <source>
        <dbReference type="ARBA" id="ARBA00005205"/>
    </source>
</evidence>
<keyword evidence="5 11" id="KW-0521">NADP</keyword>
<dbReference type="InterPro" id="IPR000304">
    <property type="entry name" value="Pyrroline-COOH_reductase"/>
</dbReference>
<evidence type="ECO:0000256" key="7">
    <source>
        <dbReference type="ARBA" id="ARBA00038523"/>
    </source>
</evidence>
<dbReference type="SUPFAM" id="SSF51735">
    <property type="entry name" value="NAD(P)-binding Rossmann-fold domains"/>
    <property type="match status" value="1"/>
</dbReference>
<dbReference type="AlphaFoldDB" id="A0AA35XI30"/>